<keyword evidence="2" id="KW-1185">Reference proteome</keyword>
<proteinExistence type="predicted"/>
<dbReference type="EMBL" id="JANAKD010000029">
    <property type="protein sequence ID" value="KAJ3498906.1"/>
    <property type="molecule type" value="Genomic_DNA"/>
</dbReference>
<protein>
    <submittedName>
        <fullName evidence="1">Uncharacterized protein</fullName>
    </submittedName>
</protein>
<comment type="caution">
    <text evidence="1">The sequence shown here is derived from an EMBL/GenBank/DDBJ whole genome shotgun (WGS) entry which is preliminary data.</text>
</comment>
<dbReference type="Proteomes" id="UP001148737">
    <property type="component" value="Unassembled WGS sequence"/>
</dbReference>
<evidence type="ECO:0000313" key="1">
    <source>
        <dbReference type="EMBL" id="KAJ3498906.1"/>
    </source>
</evidence>
<evidence type="ECO:0000313" key="2">
    <source>
        <dbReference type="Proteomes" id="UP001148737"/>
    </source>
</evidence>
<gene>
    <name evidence="1" type="ORF">NLG97_g767</name>
</gene>
<organism evidence="1 2">
    <name type="scientific">Lecanicillium saksenae</name>
    <dbReference type="NCBI Taxonomy" id="468837"/>
    <lineage>
        <taxon>Eukaryota</taxon>
        <taxon>Fungi</taxon>
        <taxon>Dikarya</taxon>
        <taxon>Ascomycota</taxon>
        <taxon>Pezizomycotina</taxon>
        <taxon>Sordariomycetes</taxon>
        <taxon>Hypocreomycetidae</taxon>
        <taxon>Hypocreales</taxon>
        <taxon>Cordycipitaceae</taxon>
        <taxon>Lecanicillium</taxon>
    </lineage>
</organism>
<name>A0ACC1R948_9HYPO</name>
<reference evidence="1" key="1">
    <citation type="submission" date="2022-07" db="EMBL/GenBank/DDBJ databases">
        <title>Genome Sequence of Lecanicillium saksenae.</title>
        <authorList>
            <person name="Buettner E."/>
        </authorList>
    </citation>
    <scope>NUCLEOTIDE SEQUENCE</scope>
    <source>
        <strain evidence="1">VT-O1</strain>
    </source>
</reference>
<sequence>MEKSTRPRRITPAEWETHKAEILELFPTLEKKDLLEHLKKKHGFCPTPNQYERQKKKWDMMKNITTEDWEYIRKAVEKRKRLKKKSQVIAHGRVIKHEQLRRGIKRIYANPGTAPEGIVVSTPLPETSASIDDSLNSAFTRVTSLLEQSEVEQCCSEGLAQCTFPRSGGGGSTEANNVLLPSEPFGQTMNTQAYSSDDLLLGGSVFNDDSAFRQSPEQEKCIVEGKRLLGKLVNETCHPDSATYADRMNQLLWNLTMGENHNYHMHQFCHGSYRQQLFQILHYIIYLWSNNLVTRDQTDDILCWILESDIFWFFEAYLALPNPEAAFVATTLLHAAVRLGELKTIRTILEKKTSKCLQQNLIANYPASVGKEAVRAGNLTVVRTLIEFGLKVPSRDWARLFLRKKEELGLEKYRQNVQFVIDQGVDLNDGTCAYLRDYVYVDPKGGISVGRKREICVRIVGDTSHQTLFDDVIESGDVEAVRICLRAGAQVNKIPVCSATPLQVAAGYGNVEVVKLLIEAGANIDAPIGIAIEDFDQSLRHPESRRYCTLLTPLQIAMQRGEAAVAEILLENGANVNGFDTTSFCDEWQRIILDYDELQHQEEFGRDQLASFKFWNDAAGEQSNECPRLNLVKTPLQEAAARGDLTLVSRLLELGANLHTNGGIGTALQIAAAGKGNLELVKRLVGAGADVNAPAYGVSGRTALQAAIQFGDGDTIHFLLESGANVDAFHCRAGGRTALQAAVERNDIILANYLIMLDANVNAKASDIGGRPCLQAASSIGSLEMVKLLLKNGGKPNATYSEVAGGIAALQAAVEGKHLGVACELLNHGANLHERHADYGREYYYFPLWASVATRQEEMTQMLLDRGADPDFDSHKTPLLSLAIDMDDTKTAELLIEYGADVKQRDDYSNTPLEYAAANNSLSLCRLLVAKGAKVEGNRGTSALHAAITEHNVEIVRFLLSQGVSPNWEKKPKCRKFRSSIARACVSSDSKSEDKAVIQHKEAILEMLLSHGVHVDPEEYFGYQVCNLSLKMIQRLIKAGLNTNAVESMEETMLCYASRKGMFDVVQLLLTAGADPNIRGNGYTALQGAVKGQHLSVIQLLLSNGADVNKSRSYEPLKQAFRRMYGLESSNDAEINPSRTSQQATTALHQAIAIGSKSLVVLLLEAGAEVDVKGTEEGTSSALSMAAMNGRLDIARLLVKKDKELNTLHIRCRNAAEEARACDFPALATELQRWGGGNILI</sequence>
<accession>A0ACC1R948</accession>